<reference evidence="11 12" key="1">
    <citation type="journal article" date="2017" name="Curr. Biol.">
        <title>The Evolution of Venom by Co-option of Single-Copy Genes.</title>
        <authorList>
            <person name="Martinson E.O."/>
            <person name="Mrinalini"/>
            <person name="Kelkar Y.D."/>
            <person name="Chang C.H."/>
            <person name="Werren J.H."/>
        </authorList>
    </citation>
    <scope>NUCLEOTIDE SEQUENCE [LARGE SCALE GENOMIC DNA]</scope>
    <source>
        <strain evidence="11 12">Alberta</strain>
        <tissue evidence="11">Whole body</tissue>
    </source>
</reference>
<feature type="region of interest" description="Disordered" evidence="9">
    <location>
        <begin position="299"/>
        <end position="348"/>
    </location>
</feature>
<dbReference type="AlphaFoldDB" id="A0A232F621"/>
<evidence type="ECO:0000256" key="6">
    <source>
        <dbReference type="ARBA" id="ARBA00023125"/>
    </source>
</evidence>
<dbReference type="InterPro" id="IPR036236">
    <property type="entry name" value="Znf_C2H2_sf"/>
</dbReference>
<dbReference type="Proteomes" id="UP000215335">
    <property type="component" value="Unassembled WGS sequence"/>
</dbReference>
<evidence type="ECO:0000256" key="9">
    <source>
        <dbReference type="SAM" id="MobiDB-lite"/>
    </source>
</evidence>
<evidence type="ECO:0000313" key="12">
    <source>
        <dbReference type="Proteomes" id="UP000215335"/>
    </source>
</evidence>
<evidence type="ECO:0000256" key="5">
    <source>
        <dbReference type="ARBA" id="ARBA00022833"/>
    </source>
</evidence>
<evidence type="ECO:0000256" key="1">
    <source>
        <dbReference type="ARBA" id="ARBA00004123"/>
    </source>
</evidence>
<dbReference type="PANTHER" id="PTHR24376:SF243">
    <property type="entry name" value="C2H2-TYPE DOMAIN-CONTAINING PROTEIN"/>
    <property type="match status" value="1"/>
</dbReference>
<keyword evidence="4 8" id="KW-0863">Zinc-finger</keyword>
<evidence type="ECO:0000256" key="4">
    <source>
        <dbReference type="ARBA" id="ARBA00022771"/>
    </source>
</evidence>
<dbReference type="Gene3D" id="3.30.160.60">
    <property type="entry name" value="Classic Zinc Finger"/>
    <property type="match status" value="3"/>
</dbReference>
<dbReference type="EMBL" id="NNAY01000919">
    <property type="protein sequence ID" value="OXU25923.1"/>
    <property type="molecule type" value="Genomic_DNA"/>
</dbReference>
<feature type="domain" description="C2H2-type" evidence="10">
    <location>
        <begin position="674"/>
        <end position="701"/>
    </location>
</feature>
<feature type="compositionally biased region" description="Basic and acidic residues" evidence="9">
    <location>
        <begin position="299"/>
        <end position="317"/>
    </location>
</feature>
<name>A0A232F621_9HYME</name>
<evidence type="ECO:0000259" key="10">
    <source>
        <dbReference type="PROSITE" id="PS50157"/>
    </source>
</evidence>
<keyword evidence="3" id="KW-0677">Repeat</keyword>
<gene>
    <name evidence="11" type="ORF">TSAR_011828</name>
</gene>
<proteinExistence type="predicted"/>
<evidence type="ECO:0000256" key="7">
    <source>
        <dbReference type="ARBA" id="ARBA00023242"/>
    </source>
</evidence>
<organism evidence="11 12">
    <name type="scientific">Trichomalopsis sarcophagae</name>
    <dbReference type="NCBI Taxonomy" id="543379"/>
    <lineage>
        <taxon>Eukaryota</taxon>
        <taxon>Metazoa</taxon>
        <taxon>Ecdysozoa</taxon>
        <taxon>Arthropoda</taxon>
        <taxon>Hexapoda</taxon>
        <taxon>Insecta</taxon>
        <taxon>Pterygota</taxon>
        <taxon>Neoptera</taxon>
        <taxon>Endopterygota</taxon>
        <taxon>Hymenoptera</taxon>
        <taxon>Apocrita</taxon>
        <taxon>Proctotrupomorpha</taxon>
        <taxon>Chalcidoidea</taxon>
        <taxon>Pteromalidae</taxon>
        <taxon>Pteromalinae</taxon>
        <taxon>Trichomalopsis</taxon>
    </lineage>
</organism>
<feature type="domain" description="C2H2-type" evidence="10">
    <location>
        <begin position="100"/>
        <end position="128"/>
    </location>
</feature>
<keyword evidence="12" id="KW-1185">Reference proteome</keyword>
<dbReference type="GO" id="GO:0008270">
    <property type="term" value="F:zinc ion binding"/>
    <property type="evidence" value="ECO:0007669"/>
    <property type="project" value="UniProtKB-KW"/>
</dbReference>
<comment type="caution">
    <text evidence="11">The sequence shown here is derived from an EMBL/GenBank/DDBJ whole genome shotgun (WGS) entry which is preliminary data.</text>
</comment>
<evidence type="ECO:0000256" key="2">
    <source>
        <dbReference type="ARBA" id="ARBA00022723"/>
    </source>
</evidence>
<protein>
    <recommendedName>
        <fullName evidence="10">C2H2-type domain-containing protein</fullName>
    </recommendedName>
</protein>
<feature type="compositionally biased region" description="Basic and acidic residues" evidence="9">
    <location>
        <begin position="326"/>
        <end position="344"/>
    </location>
</feature>
<keyword evidence="2" id="KW-0479">Metal-binding</keyword>
<evidence type="ECO:0000256" key="3">
    <source>
        <dbReference type="ARBA" id="ARBA00022737"/>
    </source>
</evidence>
<comment type="subcellular location">
    <subcellularLocation>
        <location evidence="1">Nucleus</location>
    </subcellularLocation>
</comment>
<dbReference type="SMART" id="SM00355">
    <property type="entry name" value="ZnF_C2H2"/>
    <property type="match status" value="11"/>
</dbReference>
<dbReference type="GO" id="GO:0000978">
    <property type="term" value="F:RNA polymerase II cis-regulatory region sequence-specific DNA binding"/>
    <property type="evidence" value="ECO:0007669"/>
    <property type="project" value="TreeGrafter"/>
</dbReference>
<dbReference type="STRING" id="543379.A0A232F621"/>
<keyword evidence="6" id="KW-0238">DNA-binding</keyword>
<accession>A0A232F621</accession>
<dbReference type="SUPFAM" id="SSF57667">
    <property type="entry name" value="beta-beta-alpha zinc fingers"/>
    <property type="match status" value="1"/>
</dbReference>
<dbReference type="InterPro" id="IPR013087">
    <property type="entry name" value="Znf_C2H2_type"/>
</dbReference>
<dbReference type="PANTHER" id="PTHR24376">
    <property type="entry name" value="ZINC FINGER PROTEIN"/>
    <property type="match status" value="1"/>
</dbReference>
<evidence type="ECO:0000256" key="8">
    <source>
        <dbReference type="PROSITE-ProRule" id="PRU00042"/>
    </source>
</evidence>
<dbReference type="PROSITE" id="PS50157">
    <property type="entry name" value="ZINC_FINGER_C2H2_2"/>
    <property type="match status" value="2"/>
</dbReference>
<dbReference type="GO" id="GO:0001228">
    <property type="term" value="F:DNA-binding transcription activator activity, RNA polymerase II-specific"/>
    <property type="evidence" value="ECO:0007669"/>
    <property type="project" value="TreeGrafter"/>
</dbReference>
<keyword evidence="5" id="KW-0862">Zinc</keyword>
<dbReference type="GO" id="GO:0005634">
    <property type="term" value="C:nucleus"/>
    <property type="evidence" value="ECO:0007669"/>
    <property type="project" value="UniProtKB-SubCell"/>
</dbReference>
<evidence type="ECO:0000313" key="11">
    <source>
        <dbReference type="EMBL" id="OXU25923.1"/>
    </source>
</evidence>
<keyword evidence="7" id="KW-0539">Nucleus</keyword>
<sequence length="736" mass="86669">MEEFDYKEDCLRETRDPLESESDSMVEEFADNDSKLEYCSNCKVSTIIDVAQQPKKYEIRNCPICKIQLQYRCRRCKKFYKWFGSLNFHVSQICGKEPSYRCNNCTFMTNSKGGLTVHMRSKHTAEMTPHKCSKCPKMYKHRTHMLRHQRQCIGMIYECNVCDYKSLTKYFYELHLIGKKSNDSKGHVKEELHIEWDDENQQSSDGEEYELIVEEPSNESDSSVENEFRAMVEEALDASGKIVYCTKCKVWTSLKKPLKKAWEKRCIICDTRLIYKCRLCNRMYNTYHFFLIHKSREKNPNDSESYAKEKLENERNSEIQSTLPDLTRKNSPEVKEHQTEKEPSNQDELDEEGKLSYCCQCRVYIIVQEPLTLSRKSNCPTCHTELKYKCRGCRRNYMTYKFFFIHKTSKNCCEKNSKKISIRYDCCYCQKRCNSMRNLSKHKDKCTKSPTNVKICPFCDMKPLAKDFNWHLAMNHYSILKQENIMIISQYSTFIMNNQSILNIKPISEMKLATLLSMQADAFKSITLSKPIGCKEHRHMSVDSHCQVKEELDIDWSDGESQFKTLDSTDQSDDKYEYHTFCSPCNTISTIRYHIKCNEIHRCTTCNAILYYKCSRCQPARIYKCIASLRQHMRYVCQKPANFACDACDFKSWYKGALKVHIENHHMASMKRRHKCSKCPKSYVYKHDLARHKKQCGGKRVKMPCDYCGYATVDVDRLKQHLRKAHGLNNVPIIHT</sequence>